<dbReference type="STRING" id="1802385.A2856_03380"/>
<proteinExistence type="predicted"/>
<organism evidence="1 2">
    <name type="scientific">Candidatus Uhrbacteria bacterium RIFCSPHIGHO2_01_FULL_63_20</name>
    <dbReference type="NCBI Taxonomy" id="1802385"/>
    <lineage>
        <taxon>Bacteria</taxon>
        <taxon>Candidatus Uhriibacteriota</taxon>
    </lineage>
</organism>
<protein>
    <submittedName>
        <fullName evidence="1">Uncharacterized protein</fullName>
    </submittedName>
</protein>
<comment type="caution">
    <text evidence="1">The sequence shown here is derived from an EMBL/GenBank/DDBJ whole genome shotgun (WGS) entry which is preliminary data.</text>
</comment>
<reference evidence="1 2" key="1">
    <citation type="journal article" date="2016" name="Nat. Commun.">
        <title>Thousands of microbial genomes shed light on interconnected biogeochemical processes in an aquifer system.</title>
        <authorList>
            <person name="Anantharaman K."/>
            <person name="Brown C.T."/>
            <person name="Hug L.A."/>
            <person name="Sharon I."/>
            <person name="Castelle C.J."/>
            <person name="Probst A.J."/>
            <person name="Thomas B.C."/>
            <person name="Singh A."/>
            <person name="Wilkins M.J."/>
            <person name="Karaoz U."/>
            <person name="Brodie E.L."/>
            <person name="Williams K.H."/>
            <person name="Hubbard S.S."/>
            <person name="Banfield J.F."/>
        </authorList>
    </citation>
    <scope>NUCLEOTIDE SEQUENCE [LARGE SCALE GENOMIC DNA]</scope>
</reference>
<gene>
    <name evidence="1" type="ORF">A2856_03380</name>
</gene>
<name>A0A1F7TLC9_9BACT</name>
<evidence type="ECO:0000313" key="2">
    <source>
        <dbReference type="Proteomes" id="UP000177885"/>
    </source>
</evidence>
<evidence type="ECO:0000313" key="1">
    <source>
        <dbReference type="EMBL" id="OGL66781.1"/>
    </source>
</evidence>
<dbReference type="AlphaFoldDB" id="A0A1F7TLC9"/>
<accession>A0A1F7TLC9</accession>
<dbReference type="Proteomes" id="UP000177885">
    <property type="component" value="Unassembled WGS sequence"/>
</dbReference>
<sequence length="465" mass="48995">MRSVCKCDGVEVACDDPCEPETVTETVYVCALDGEEVSDPSECPDPLALVCPEGTTPFTNTATGETGCQENVGEGEGEGEIPENAGHLAIAVAGSSPRSSIVLGNSAGVEILTLRLHAEGESFVVNTLNFDLCERVDFDGNCDGFGPRAAIGALVVIYPSTSGTVTRTINDPSLFDLGHETIRDLGIFVPNGQDTLVHFAVTLNSVDGDEVRSGDRIQLKFTINGGVDFEAEGQWSGLLIDGPITGGVPSMNGHPNLTVCNGDNFCAGQQMTIRKTKPTISLASGSPSGAGVPGLSEVMRFNVAADSRGYVTLHHIAFKMTATDTDGTWTTCDQLADPTKWELFDIDDPSVKLDGDDGWEFFGADGNVCAGDTPLKYAVFSYYIDVGQNSVEIGAGETDTYVLRVDTTGASAANDDSIRISIPDETEMFAATNQVAILWEDDVTGALAFGNLINDLPVTGGTIVY</sequence>
<dbReference type="EMBL" id="MGDT01000006">
    <property type="protein sequence ID" value="OGL66781.1"/>
    <property type="molecule type" value="Genomic_DNA"/>
</dbReference>